<gene>
    <name evidence="2" type="ORF">SAMN04488700_0272</name>
</gene>
<evidence type="ECO:0000259" key="1">
    <source>
        <dbReference type="Pfam" id="PF13462"/>
    </source>
</evidence>
<evidence type="ECO:0000313" key="2">
    <source>
        <dbReference type="EMBL" id="SMH26806.1"/>
    </source>
</evidence>
<proteinExistence type="predicted"/>
<dbReference type="Gene3D" id="1.10.1200.90">
    <property type="entry name" value="DsbA-like domain"/>
    <property type="match status" value="1"/>
</dbReference>
<dbReference type="RefSeq" id="WP_085558631.1">
    <property type="nucleotide sequence ID" value="NZ_FOAH01000014.1"/>
</dbReference>
<keyword evidence="3" id="KW-1185">Reference proteome</keyword>
<dbReference type="SUPFAM" id="SSF52833">
    <property type="entry name" value="Thioredoxin-like"/>
    <property type="match status" value="1"/>
</dbReference>
<name>A0A1X7MRY7_9LACT</name>
<dbReference type="InterPro" id="IPR036249">
    <property type="entry name" value="Thioredoxin-like_sf"/>
</dbReference>
<dbReference type="Gene3D" id="3.40.30.10">
    <property type="entry name" value="Glutaredoxin"/>
    <property type="match status" value="1"/>
</dbReference>
<dbReference type="STRING" id="1073423.SAMN04488700_0272"/>
<organism evidence="2 3">
    <name type="scientific">Carnobacterium iners</name>
    <dbReference type="NCBI Taxonomy" id="1073423"/>
    <lineage>
        <taxon>Bacteria</taxon>
        <taxon>Bacillati</taxon>
        <taxon>Bacillota</taxon>
        <taxon>Bacilli</taxon>
        <taxon>Lactobacillales</taxon>
        <taxon>Carnobacteriaceae</taxon>
        <taxon>Carnobacterium</taxon>
    </lineage>
</organism>
<protein>
    <submittedName>
        <fullName evidence="2">Thioredoxin</fullName>
    </submittedName>
</protein>
<dbReference type="OrthoDB" id="117402at2"/>
<evidence type="ECO:0000313" key="3">
    <source>
        <dbReference type="Proteomes" id="UP000193435"/>
    </source>
</evidence>
<dbReference type="InterPro" id="IPR012336">
    <property type="entry name" value="Thioredoxin-like_fold"/>
</dbReference>
<feature type="domain" description="Thioredoxin-like fold" evidence="1">
    <location>
        <begin position="14"/>
        <end position="172"/>
    </location>
</feature>
<accession>A0A1X7MRY7</accession>
<dbReference type="Proteomes" id="UP000193435">
    <property type="component" value="Unassembled WGS sequence"/>
</dbReference>
<dbReference type="Pfam" id="PF13462">
    <property type="entry name" value="Thioredoxin_4"/>
    <property type="match status" value="1"/>
</dbReference>
<dbReference type="AlphaFoldDB" id="A0A1X7MRY7"/>
<reference evidence="2 3" key="1">
    <citation type="submission" date="2017-04" db="EMBL/GenBank/DDBJ databases">
        <authorList>
            <person name="Afonso C.L."/>
            <person name="Miller P.J."/>
            <person name="Scott M.A."/>
            <person name="Spackman E."/>
            <person name="Goraichik I."/>
            <person name="Dimitrov K.M."/>
            <person name="Suarez D.L."/>
            <person name="Swayne D.E."/>
        </authorList>
    </citation>
    <scope>NUCLEOTIDE SEQUENCE [LARGE SCALE GENOMIC DNA]</scope>
    <source>
        <strain evidence="2 3">LMG26642</strain>
    </source>
</reference>
<dbReference type="EMBL" id="FXBJ01000002">
    <property type="protein sequence ID" value="SMH26806.1"/>
    <property type="molecule type" value="Genomic_DNA"/>
</dbReference>
<sequence>MDTSKIKAKEVETVYGLKIGDANAPVKVIEFINVSCPFCKKWHDDSKELLAKYVEEGKVQRIIKHYNKETPHLRKGNVVHRYLDYSTPEVALKEIDYFYEKQGEWGNLNSMDEIAAYVEEKRGLTIQPNEKEIASIIEEAVRANVELVPSVFIGDEVFDEHITVDELQILIENELNSANK</sequence>